<reference evidence="3" key="1">
    <citation type="submission" date="2022-10" db="EMBL/GenBank/DDBJ databases">
        <title>Tapping the CABI collections for fungal endophytes: first genome assemblies for Collariella, Neodidymelliopsis, Ascochyta clinopodiicola, Didymella pomorum, Didymosphaeria variabile, Neocosmospora piperis and Neocucurbitaria cava.</title>
        <authorList>
            <person name="Hill R."/>
        </authorList>
    </citation>
    <scope>NUCLEOTIDE SEQUENCE</scope>
    <source>
        <strain evidence="3">IMI 355091</strain>
    </source>
</reference>
<dbReference type="EMBL" id="JAPEVA010000026">
    <property type="protein sequence ID" value="KAJ4406557.1"/>
    <property type="molecule type" value="Genomic_DNA"/>
</dbReference>
<keyword evidence="4" id="KW-1185">Reference proteome</keyword>
<evidence type="ECO:0000313" key="3">
    <source>
        <dbReference type="EMBL" id="KAJ4406557.1"/>
    </source>
</evidence>
<name>A0A9W9D969_9PLEO</name>
<dbReference type="AlphaFoldDB" id="A0A9W9D969"/>
<keyword evidence="2" id="KW-0732">Signal</keyword>
<dbReference type="CDD" id="cd12087">
    <property type="entry name" value="TM_EGFR-like"/>
    <property type="match status" value="1"/>
</dbReference>
<comment type="caution">
    <text evidence="3">The sequence shown here is derived from an EMBL/GenBank/DDBJ whole genome shotgun (WGS) entry which is preliminary data.</text>
</comment>
<sequence length="220" mass="24401">MAVLMILAAILFWLMRRRRRSKTISGSYDDVQKDPTRAAQEIQCSRTPELAESQPRRLVNNPLAENPPSDNHPPETLLHDDYDVGHNSILNEPISDLTLLEDDLPVELLPPPDDSSDLDGGLDDLIMGKPSGRDLQSNVAATPLNMTPATQHRNAATTDPIKSYGSDATAVDVDLPASRATSKDSDPKCVLGLDDRDFLDRLPYLEDIVRDGYRHEPFCF</sequence>
<evidence type="ECO:0000313" key="4">
    <source>
        <dbReference type="Proteomes" id="UP001140510"/>
    </source>
</evidence>
<evidence type="ECO:0000256" key="2">
    <source>
        <dbReference type="SAM" id="SignalP"/>
    </source>
</evidence>
<evidence type="ECO:0000256" key="1">
    <source>
        <dbReference type="SAM" id="MobiDB-lite"/>
    </source>
</evidence>
<feature type="signal peptide" evidence="2">
    <location>
        <begin position="1"/>
        <end position="21"/>
    </location>
</feature>
<dbReference type="Proteomes" id="UP001140510">
    <property type="component" value="Unassembled WGS sequence"/>
</dbReference>
<organism evidence="3 4">
    <name type="scientific">Didymella pomorum</name>
    <dbReference type="NCBI Taxonomy" id="749634"/>
    <lineage>
        <taxon>Eukaryota</taxon>
        <taxon>Fungi</taxon>
        <taxon>Dikarya</taxon>
        <taxon>Ascomycota</taxon>
        <taxon>Pezizomycotina</taxon>
        <taxon>Dothideomycetes</taxon>
        <taxon>Pleosporomycetidae</taxon>
        <taxon>Pleosporales</taxon>
        <taxon>Pleosporineae</taxon>
        <taxon>Didymellaceae</taxon>
        <taxon>Didymella</taxon>
    </lineage>
</organism>
<accession>A0A9W9D969</accession>
<gene>
    <name evidence="3" type="ORF">N0V91_004499</name>
</gene>
<proteinExistence type="predicted"/>
<feature type="region of interest" description="Disordered" evidence="1">
    <location>
        <begin position="47"/>
        <end position="77"/>
    </location>
</feature>
<protein>
    <submittedName>
        <fullName evidence="3">Uncharacterized protein</fullName>
    </submittedName>
</protein>
<feature type="chain" id="PRO_5040971929" evidence="2">
    <location>
        <begin position="22"/>
        <end position="220"/>
    </location>
</feature>